<dbReference type="InterPro" id="IPR025610">
    <property type="entry name" value="MYC/MYB_N"/>
</dbReference>
<evidence type="ECO:0000313" key="7">
    <source>
        <dbReference type="EMBL" id="KAG6693052.1"/>
    </source>
</evidence>
<dbReference type="InterPro" id="IPR011598">
    <property type="entry name" value="bHLH_dom"/>
</dbReference>
<organism evidence="7 8">
    <name type="scientific">Carya illinoinensis</name>
    <name type="common">Pecan</name>
    <dbReference type="NCBI Taxonomy" id="32201"/>
    <lineage>
        <taxon>Eukaryota</taxon>
        <taxon>Viridiplantae</taxon>
        <taxon>Streptophyta</taxon>
        <taxon>Embryophyta</taxon>
        <taxon>Tracheophyta</taxon>
        <taxon>Spermatophyta</taxon>
        <taxon>Magnoliopsida</taxon>
        <taxon>eudicotyledons</taxon>
        <taxon>Gunneridae</taxon>
        <taxon>Pentapetalae</taxon>
        <taxon>rosids</taxon>
        <taxon>fabids</taxon>
        <taxon>Fagales</taxon>
        <taxon>Juglandaceae</taxon>
        <taxon>Carya</taxon>
    </lineage>
</organism>
<keyword evidence="4" id="KW-0539">Nucleus</keyword>
<dbReference type="Proteomes" id="UP000811246">
    <property type="component" value="Chromosome 10"/>
</dbReference>
<evidence type="ECO:0000256" key="3">
    <source>
        <dbReference type="ARBA" id="ARBA00023163"/>
    </source>
</evidence>
<dbReference type="GO" id="GO:0005634">
    <property type="term" value="C:nucleus"/>
    <property type="evidence" value="ECO:0007669"/>
    <property type="project" value="UniProtKB-SubCell"/>
</dbReference>
<evidence type="ECO:0000313" key="8">
    <source>
        <dbReference type="Proteomes" id="UP000811246"/>
    </source>
</evidence>
<evidence type="ECO:0000256" key="2">
    <source>
        <dbReference type="ARBA" id="ARBA00023015"/>
    </source>
</evidence>
<proteinExistence type="predicted"/>
<keyword evidence="2" id="KW-0805">Transcription regulation</keyword>
<accession>A0A922J4F4</accession>
<dbReference type="PANTHER" id="PTHR46196:SF3">
    <property type="entry name" value="TRANSCRIPTION FACTOR LHW-LIKE ISOFORM X1"/>
    <property type="match status" value="1"/>
</dbReference>
<dbReference type="PANTHER" id="PTHR46196">
    <property type="entry name" value="TRANSCRIPTION FACTOR BHLH155-LIKE ISOFORM X1-RELATED"/>
    <property type="match status" value="1"/>
</dbReference>
<dbReference type="GO" id="GO:0003700">
    <property type="term" value="F:DNA-binding transcription factor activity"/>
    <property type="evidence" value="ECO:0007669"/>
    <property type="project" value="InterPro"/>
</dbReference>
<evidence type="ECO:0000259" key="6">
    <source>
        <dbReference type="PROSITE" id="PS50888"/>
    </source>
</evidence>
<gene>
    <name evidence="7" type="ORF">I3842_10G145100</name>
</gene>
<sequence length="727" mass="81496">METTALRQLLKSLCSNSHWEYSVFWKLNHRSQMVLGWEDGYWACPKTTELVENIPDDIYFKGVNEIYSLASKMNIGDDDVMEYRIGQALADMSCHQYAMGDGAISEVAYTGSHRWVLFENDFASECNSKLVPEYPEEWLLQFAAGIKTIVLVPILPHGVVQLGSLEWVAEDLALIAYVMDRFNALYNMTQINIPFTSNRDIQSQPSSSLMSGFLENPLEPSDMTITLLKAEDLKAFNRIRPNKNKFSTLNEVLPMSMYQDVVQVSETKLPEFFGNVGQNVTSSPPDSLIVVSTPLCQPINTSQLETLESKLLGLSCLNELQAYPQFSNYNLGASVEPSCGISHLCGELMTLGDTRVNDASHKSASSITRLPIDSELHEALGQAFQNHIIEDMHNSSFLIEDSCRSSSLTHNIDMFNGAEPSSLAKADDANHLLEAIVASVSSCIDDSLASRFKSSTSSTTSSGRGASLFGLQSQSEASALINDDSTPWSDFRSSFVSCDTSTFIGSVSFNNTRSKLIDKEQQGKPKGSMQPRKGNKLSNASKRRARIGENQRPRPRDRQMIQDRLEELRQLVPNGAKCSIDGLLDRVVMHMMHLRSVTEQAEKLRHLAPQKVADRKSWGSSKMKNSSQNQTSWAFEFGDEFQSCPIVVEDLEYPGHMLIEMLCNECGLFLEIAQVIRNLEFTILKGTIHYRSNNAWAQFIIEGQKGFHRMDMFWPLMHLWKCKKSPV</sequence>
<keyword evidence="3" id="KW-0804">Transcription</keyword>
<evidence type="ECO:0000256" key="1">
    <source>
        <dbReference type="ARBA" id="ARBA00004123"/>
    </source>
</evidence>
<protein>
    <recommendedName>
        <fullName evidence="6">BHLH domain-containing protein</fullName>
    </recommendedName>
</protein>
<feature type="compositionally biased region" description="Basic and acidic residues" evidence="5">
    <location>
        <begin position="546"/>
        <end position="559"/>
    </location>
</feature>
<feature type="domain" description="BHLH" evidence="6">
    <location>
        <begin position="545"/>
        <end position="594"/>
    </location>
</feature>
<dbReference type="Pfam" id="PF14215">
    <property type="entry name" value="bHLH-MYC_N"/>
    <property type="match status" value="1"/>
</dbReference>
<reference evidence="7" key="1">
    <citation type="submission" date="2021-01" db="EMBL/GenBank/DDBJ databases">
        <authorList>
            <person name="Lovell J.T."/>
            <person name="Bentley N."/>
            <person name="Bhattarai G."/>
            <person name="Jenkins J.W."/>
            <person name="Sreedasyam A."/>
            <person name="Alarcon Y."/>
            <person name="Bock C."/>
            <person name="Boston L."/>
            <person name="Carlson J."/>
            <person name="Cervantes K."/>
            <person name="Clermont K."/>
            <person name="Krom N."/>
            <person name="Kubenka K."/>
            <person name="Mamidi S."/>
            <person name="Mattison C."/>
            <person name="Monteros M."/>
            <person name="Pisani C."/>
            <person name="Plott C."/>
            <person name="Rajasekar S."/>
            <person name="Rhein H.S."/>
            <person name="Rohla C."/>
            <person name="Song M."/>
            <person name="Hilaire R.S."/>
            <person name="Shu S."/>
            <person name="Wells L."/>
            <person name="Wang X."/>
            <person name="Webber J."/>
            <person name="Heerema R.J."/>
            <person name="Klein P."/>
            <person name="Conner P."/>
            <person name="Grauke L."/>
            <person name="Grimwood J."/>
            <person name="Schmutz J."/>
            <person name="Randall J.J."/>
        </authorList>
    </citation>
    <scope>NUCLEOTIDE SEQUENCE</scope>
    <source>
        <tissue evidence="7">Leaf</tissue>
    </source>
</reference>
<dbReference type="EMBL" id="CM031834">
    <property type="protein sequence ID" value="KAG6693052.1"/>
    <property type="molecule type" value="Genomic_DNA"/>
</dbReference>
<name>A0A922J4F4_CARIL</name>
<comment type="subcellular location">
    <subcellularLocation>
        <location evidence="1">Nucleus</location>
    </subcellularLocation>
</comment>
<evidence type="ECO:0000256" key="4">
    <source>
        <dbReference type="ARBA" id="ARBA00023242"/>
    </source>
</evidence>
<comment type="caution">
    <text evidence="7">The sequence shown here is derived from an EMBL/GenBank/DDBJ whole genome shotgun (WGS) entry which is preliminary data.</text>
</comment>
<dbReference type="PROSITE" id="PS50888">
    <property type="entry name" value="BHLH"/>
    <property type="match status" value="1"/>
</dbReference>
<dbReference type="Pfam" id="PF23176">
    <property type="entry name" value="bHLH_LHW"/>
    <property type="match status" value="1"/>
</dbReference>
<feature type="region of interest" description="Disordered" evidence="5">
    <location>
        <begin position="514"/>
        <end position="559"/>
    </location>
</feature>
<evidence type="ECO:0000256" key="5">
    <source>
        <dbReference type="SAM" id="MobiDB-lite"/>
    </source>
</evidence>
<dbReference type="GO" id="GO:0046983">
    <property type="term" value="F:protein dimerization activity"/>
    <property type="evidence" value="ECO:0007669"/>
    <property type="project" value="InterPro"/>
</dbReference>
<dbReference type="InterPro" id="IPR043561">
    <property type="entry name" value="LHW-like"/>
</dbReference>
<dbReference type="AlphaFoldDB" id="A0A922J4F4"/>